<reference evidence="6 7" key="1">
    <citation type="submission" date="2018-08" db="EMBL/GenBank/DDBJ databases">
        <title>Genomic Encyclopedia of Archaeal and Bacterial Type Strains, Phase II (KMG-II): from individual species to whole genera.</title>
        <authorList>
            <person name="Goeker M."/>
        </authorList>
    </citation>
    <scope>NUCLEOTIDE SEQUENCE [LARGE SCALE GENOMIC DNA]</scope>
    <source>
        <strain evidence="6 7">DSM 17099</strain>
    </source>
</reference>
<evidence type="ECO:0000256" key="2">
    <source>
        <dbReference type="ARBA" id="ARBA00022448"/>
    </source>
</evidence>
<dbReference type="PANTHER" id="PTHR42794">
    <property type="entry name" value="HEMIN IMPORT ATP-BINDING PROTEIN HMUV"/>
    <property type="match status" value="1"/>
</dbReference>
<feature type="domain" description="ABC transporter" evidence="5">
    <location>
        <begin position="3"/>
        <end position="235"/>
    </location>
</feature>
<keyword evidence="3" id="KW-0547">Nucleotide-binding</keyword>
<comment type="caution">
    <text evidence="6">The sequence shown here is derived from an EMBL/GenBank/DDBJ whole genome shotgun (WGS) entry which is preliminary data.</text>
</comment>
<dbReference type="GO" id="GO:0016887">
    <property type="term" value="F:ATP hydrolysis activity"/>
    <property type="evidence" value="ECO:0007669"/>
    <property type="project" value="InterPro"/>
</dbReference>
<dbReference type="InterPro" id="IPR027417">
    <property type="entry name" value="P-loop_NTPase"/>
</dbReference>
<dbReference type="InterPro" id="IPR003593">
    <property type="entry name" value="AAA+_ATPase"/>
</dbReference>
<dbReference type="FunFam" id="3.40.50.300:FF:000134">
    <property type="entry name" value="Iron-enterobactin ABC transporter ATP-binding protein"/>
    <property type="match status" value="1"/>
</dbReference>
<evidence type="ECO:0000256" key="1">
    <source>
        <dbReference type="ARBA" id="ARBA00005417"/>
    </source>
</evidence>
<keyword evidence="4 6" id="KW-0067">ATP-binding</keyword>
<comment type="similarity">
    <text evidence="1">Belongs to the ABC transporter superfamily.</text>
</comment>
<name>A0A3D9XR86_PARVE</name>
<evidence type="ECO:0000256" key="3">
    <source>
        <dbReference type="ARBA" id="ARBA00022741"/>
    </source>
</evidence>
<gene>
    <name evidence="6" type="ORF">BDD41_1457</name>
</gene>
<dbReference type="CDD" id="cd03214">
    <property type="entry name" value="ABC_Iron-Siderophores_B12_Hemin"/>
    <property type="match status" value="1"/>
</dbReference>
<evidence type="ECO:0000259" key="5">
    <source>
        <dbReference type="PROSITE" id="PS50893"/>
    </source>
</evidence>
<evidence type="ECO:0000313" key="6">
    <source>
        <dbReference type="EMBL" id="REF72957.1"/>
    </source>
</evidence>
<dbReference type="Gene3D" id="3.40.50.300">
    <property type="entry name" value="P-loop containing nucleotide triphosphate hydrolases"/>
    <property type="match status" value="1"/>
</dbReference>
<accession>A0A3D9XR86</accession>
<sequence length="254" mass="27968">MSVRAENLVWGVKRRVIVDDVSLVVEPNETLGLIGPNGSGKSSLLRLLAGLRRPARGTVAINGKPIAGYGRKELARIVAFVQQSASTDTNVAVEDVVRLGRTPHRSALGAWTPLDGDAVRRALEQVDMFTRRGQRWQTLSGGERQRAHIGRALAQEPSIMFLDEPTNHLDIHHQIEILRLVRDLKITSIVALHDLNLASLFCDRIVVLEAGRIVASGRPEAVLTEDLLRDVFKVEARVRRGLDHGKPEISFAVA</sequence>
<protein>
    <submittedName>
        <fullName evidence="6">Iron complex transport system ATP-binding protein</fullName>
    </submittedName>
</protein>
<dbReference type="RefSeq" id="WP_116221169.1">
    <property type="nucleotide sequence ID" value="NZ_CP038196.1"/>
</dbReference>
<organism evidence="6 7">
    <name type="scientific">Paracoccus versutus</name>
    <name type="common">Thiobacillus versutus</name>
    <dbReference type="NCBI Taxonomy" id="34007"/>
    <lineage>
        <taxon>Bacteria</taxon>
        <taxon>Pseudomonadati</taxon>
        <taxon>Pseudomonadota</taxon>
        <taxon>Alphaproteobacteria</taxon>
        <taxon>Rhodobacterales</taxon>
        <taxon>Paracoccaceae</taxon>
        <taxon>Paracoccus</taxon>
    </lineage>
</organism>
<dbReference type="PROSITE" id="PS50893">
    <property type="entry name" value="ABC_TRANSPORTER_2"/>
    <property type="match status" value="1"/>
</dbReference>
<dbReference type="AlphaFoldDB" id="A0A3D9XR86"/>
<dbReference type="SUPFAM" id="SSF52540">
    <property type="entry name" value="P-loop containing nucleoside triphosphate hydrolases"/>
    <property type="match status" value="1"/>
</dbReference>
<evidence type="ECO:0000313" key="7">
    <source>
        <dbReference type="Proteomes" id="UP000256941"/>
    </source>
</evidence>
<evidence type="ECO:0000256" key="4">
    <source>
        <dbReference type="ARBA" id="ARBA00022840"/>
    </source>
</evidence>
<dbReference type="InterPro" id="IPR003439">
    <property type="entry name" value="ABC_transporter-like_ATP-bd"/>
</dbReference>
<dbReference type="EMBL" id="QTUJ01000001">
    <property type="protein sequence ID" value="REF72957.1"/>
    <property type="molecule type" value="Genomic_DNA"/>
</dbReference>
<proteinExistence type="inferred from homology"/>
<dbReference type="PANTHER" id="PTHR42794:SF2">
    <property type="entry name" value="ABC TRANSPORTER ATP-BINDING PROTEIN"/>
    <property type="match status" value="1"/>
</dbReference>
<keyword evidence="2" id="KW-0813">Transport</keyword>
<dbReference type="GO" id="GO:0005524">
    <property type="term" value="F:ATP binding"/>
    <property type="evidence" value="ECO:0007669"/>
    <property type="project" value="UniProtKB-KW"/>
</dbReference>
<dbReference type="SMART" id="SM00382">
    <property type="entry name" value="AAA"/>
    <property type="match status" value="1"/>
</dbReference>
<dbReference type="Pfam" id="PF00005">
    <property type="entry name" value="ABC_tran"/>
    <property type="match status" value="1"/>
</dbReference>
<dbReference type="Proteomes" id="UP000256941">
    <property type="component" value="Unassembled WGS sequence"/>
</dbReference>